<dbReference type="Proteomes" id="UP000009168">
    <property type="component" value="Unassembled WGS sequence"/>
</dbReference>
<keyword evidence="2" id="KW-1185">Reference proteome</keyword>
<dbReference type="GeneID" id="24440455"/>
<evidence type="ECO:0000313" key="2">
    <source>
        <dbReference type="Proteomes" id="UP000009168"/>
    </source>
</evidence>
<dbReference type="KEGG" id="tet:TTHERM_000732798"/>
<accession>W7WYZ8</accession>
<dbReference type="AlphaFoldDB" id="W7WYZ8"/>
<sequence>MFGIQNQKFYQQLFENLLNYNKMSISRKMQKVLLQQLSLKSNGINKIYRRILSRNNNNNMRFLLNPQQFFIKWIIYENFDKFIIKLQSILWRSSLNIEKYSYTESLSYLIDPSQNI</sequence>
<dbReference type="RefSeq" id="XP_012655333.1">
    <property type="nucleotide sequence ID" value="XM_012799879.1"/>
</dbReference>
<organism evidence="1 2">
    <name type="scientific">Tetrahymena thermophila (strain SB210)</name>
    <dbReference type="NCBI Taxonomy" id="312017"/>
    <lineage>
        <taxon>Eukaryota</taxon>
        <taxon>Sar</taxon>
        <taxon>Alveolata</taxon>
        <taxon>Ciliophora</taxon>
        <taxon>Intramacronucleata</taxon>
        <taxon>Oligohymenophorea</taxon>
        <taxon>Hymenostomatida</taxon>
        <taxon>Tetrahymenina</taxon>
        <taxon>Tetrahymenidae</taxon>
        <taxon>Tetrahymena</taxon>
    </lineage>
</organism>
<gene>
    <name evidence="1" type="ORF">TTHERM_000732798</name>
</gene>
<protein>
    <submittedName>
        <fullName evidence="1">Uncharacterized protein</fullName>
    </submittedName>
</protein>
<evidence type="ECO:0000313" key="1">
    <source>
        <dbReference type="EMBL" id="EWS72140.1"/>
    </source>
</evidence>
<dbReference type="EMBL" id="GG662485">
    <property type="protein sequence ID" value="EWS72140.1"/>
    <property type="molecule type" value="Genomic_DNA"/>
</dbReference>
<name>W7WYZ8_TETTS</name>
<reference evidence="2" key="1">
    <citation type="journal article" date="2006" name="PLoS Biol.">
        <title>Macronuclear genome sequence of the ciliate Tetrahymena thermophila, a model eukaryote.</title>
        <authorList>
            <person name="Eisen J.A."/>
            <person name="Coyne R.S."/>
            <person name="Wu M."/>
            <person name="Wu D."/>
            <person name="Thiagarajan M."/>
            <person name="Wortman J.R."/>
            <person name="Badger J.H."/>
            <person name="Ren Q."/>
            <person name="Amedeo P."/>
            <person name="Jones K.M."/>
            <person name="Tallon L.J."/>
            <person name="Delcher A.L."/>
            <person name="Salzberg S.L."/>
            <person name="Silva J.C."/>
            <person name="Haas B.J."/>
            <person name="Majoros W.H."/>
            <person name="Farzad M."/>
            <person name="Carlton J.M."/>
            <person name="Smith R.K. Jr."/>
            <person name="Garg J."/>
            <person name="Pearlman R.E."/>
            <person name="Karrer K.M."/>
            <person name="Sun L."/>
            <person name="Manning G."/>
            <person name="Elde N.C."/>
            <person name="Turkewitz A.P."/>
            <person name="Asai D.J."/>
            <person name="Wilkes D.E."/>
            <person name="Wang Y."/>
            <person name="Cai H."/>
            <person name="Collins K."/>
            <person name="Stewart B.A."/>
            <person name="Lee S.R."/>
            <person name="Wilamowska K."/>
            <person name="Weinberg Z."/>
            <person name="Ruzzo W.L."/>
            <person name="Wloga D."/>
            <person name="Gaertig J."/>
            <person name="Frankel J."/>
            <person name="Tsao C.-C."/>
            <person name="Gorovsky M.A."/>
            <person name="Keeling P.J."/>
            <person name="Waller R.F."/>
            <person name="Patron N.J."/>
            <person name="Cherry J.M."/>
            <person name="Stover N.A."/>
            <person name="Krieger C.J."/>
            <person name="del Toro C."/>
            <person name="Ryder H.F."/>
            <person name="Williamson S.C."/>
            <person name="Barbeau R.A."/>
            <person name="Hamilton E.P."/>
            <person name="Orias E."/>
        </authorList>
    </citation>
    <scope>NUCLEOTIDE SEQUENCE [LARGE SCALE GENOMIC DNA]</scope>
    <source>
        <strain evidence="2">SB210</strain>
    </source>
</reference>
<proteinExistence type="predicted"/>
<dbReference type="InParanoid" id="W7WYZ8"/>